<comment type="caution">
    <text evidence="1">The sequence shown here is derived from an EMBL/GenBank/DDBJ whole genome shotgun (WGS) entry which is preliminary data.</text>
</comment>
<evidence type="ECO:0000313" key="1">
    <source>
        <dbReference type="EMBL" id="KAJ8537752.1"/>
    </source>
</evidence>
<sequence length="122" mass="14091">MNVKKFKSLTGYKTIWETAQKQSFEEEKPKLKFQPLSEMSAYDNVVGGKLKLKGKSLDVKAAGMKKKKKKQKKDYVKSPRLQELSFQQMVVVYPLMIPTRKRLLQMLLNPLARKMLVAGMII</sequence>
<evidence type="ECO:0000313" key="2">
    <source>
        <dbReference type="Proteomes" id="UP001152561"/>
    </source>
</evidence>
<dbReference type="EMBL" id="JAJAGQ010000017">
    <property type="protein sequence ID" value="KAJ8537752.1"/>
    <property type="molecule type" value="Genomic_DNA"/>
</dbReference>
<name>A0A9Q1LLW2_9SOLA</name>
<organism evidence="1 2">
    <name type="scientific">Anisodus acutangulus</name>
    <dbReference type="NCBI Taxonomy" id="402998"/>
    <lineage>
        <taxon>Eukaryota</taxon>
        <taxon>Viridiplantae</taxon>
        <taxon>Streptophyta</taxon>
        <taxon>Embryophyta</taxon>
        <taxon>Tracheophyta</taxon>
        <taxon>Spermatophyta</taxon>
        <taxon>Magnoliopsida</taxon>
        <taxon>eudicotyledons</taxon>
        <taxon>Gunneridae</taxon>
        <taxon>Pentapetalae</taxon>
        <taxon>asterids</taxon>
        <taxon>lamiids</taxon>
        <taxon>Solanales</taxon>
        <taxon>Solanaceae</taxon>
        <taxon>Solanoideae</taxon>
        <taxon>Hyoscyameae</taxon>
        <taxon>Anisodus</taxon>
    </lineage>
</organism>
<accession>A0A9Q1LLW2</accession>
<gene>
    <name evidence="1" type="ORF">K7X08_014292</name>
</gene>
<protein>
    <submittedName>
        <fullName evidence="1">Uncharacterized protein</fullName>
    </submittedName>
</protein>
<reference evidence="2" key="1">
    <citation type="journal article" date="2023" name="Proc. Natl. Acad. Sci. U.S.A.">
        <title>Genomic and structural basis for evolution of tropane alkaloid biosynthesis.</title>
        <authorList>
            <person name="Wanga Y.-J."/>
            <person name="Taina T."/>
            <person name="Yua J.-Y."/>
            <person name="Lia J."/>
            <person name="Xua B."/>
            <person name="Chenc J."/>
            <person name="D'Auriad J.C."/>
            <person name="Huanga J.-P."/>
            <person name="Huanga S.-X."/>
        </authorList>
    </citation>
    <scope>NUCLEOTIDE SEQUENCE [LARGE SCALE GENOMIC DNA]</scope>
    <source>
        <strain evidence="2">cv. KIB-2019</strain>
    </source>
</reference>
<dbReference type="AlphaFoldDB" id="A0A9Q1LLW2"/>
<keyword evidence="2" id="KW-1185">Reference proteome</keyword>
<dbReference type="Proteomes" id="UP001152561">
    <property type="component" value="Unassembled WGS sequence"/>
</dbReference>
<dbReference type="InterPro" id="IPR013865">
    <property type="entry name" value="FAM32A"/>
</dbReference>
<proteinExistence type="predicted"/>
<dbReference type="Pfam" id="PF08555">
    <property type="entry name" value="FAM32A"/>
    <property type="match status" value="1"/>
</dbReference>